<sequence length="100" mass="11689">MDYSDDNGMLYIESGEENLYSDHTSESDYGMDEDMHNDSTSTRSQISYVVLKEEDIREHQKADIEQVSTVLSIDQVKAIILLLHYRWSSSKVEDEWFTDE</sequence>
<dbReference type="EMBL" id="JAAMPC010000002">
    <property type="protein sequence ID" value="KAG2327687.1"/>
    <property type="molecule type" value="Genomic_DNA"/>
</dbReference>
<evidence type="ECO:0000256" key="1">
    <source>
        <dbReference type="SAM" id="MobiDB-lite"/>
    </source>
</evidence>
<gene>
    <name evidence="3" type="ORF">Bca52824_010415</name>
</gene>
<protein>
    <recommendedName>
        <fullName evidence="2">E3 ubiquitin-protein ligase ARIH1-like UBA-like domain-containing protein</fullName>
    </recommendedName>
</protein>
<reference evidence="3 4" key="1">
    <citation type="submission" date="2020-02" db="EMBL/GenBank/DDBJ databases">
        <authorList>
            <person name="Ma Q."/>
            <person name="Huang Y."/>
            <person name="Song X."/>
            <person name="Pei D."/>
        </authorList>
    </citation>
    <scope>NUCLEOTIDE SEQUENCE [LARGE SCALE GENOMIC DNA]</scope>
    <source>
        <strain evidence="3">Sxm20200214</strain>
        <tissue evidence="3">Leaf</tissue>
    </source>
</reference>
<keyword evidence="4" id="KW-1185">Reference proteome</keyword>
<dbReference type="Pfam" id="PF21235">
    <property type="entry name" value="UBA_ARI1"/>
    <property type="match status" value="1"/>
</dbReference>
<name>A0A8X8BB80_BRACI</name>
<feature type="region of interest" description="Disordered" evidence="1">
    <location>
        <begin position="15"/>
        <end position="43"/>
    </location>
</feature>
<feature type="domain" description="E3 ubiquitin-protein ligase ARIH1-like UBA-like" evidence="2">
    <location>
        <begin position="58"/>
        <end position="97"/>
    </location>
</feature>
<evidence type="ECO:0000259" key="2">
    <source>
        <dbReference type="Pfam" id="PF21235"/>
    </source>
</evidence>
<dbReference type="AlphaFoldDB" id="A0A8X8BB80"/>
<dbReference type="InterPro" id="IPR048962">
    <property type="entry name" value="ARIH1-like_UBL"/>
</dbReference>
<comment type="caution">
    <text evidence="3">The sequence shown here is derived from an EMBL/GenBank/DDBJ whole genome shotgun (WGS) entry which is preliminary data.</text>
</comment>
<proteinExistence type="predicted"/>
<organism evidence="3 4">
    <name type="scientific">Brassica carinata</name>
    <name type="common">Ethiopian mustard</name>
    <name type="synonym">Abyssinian cabbage</name>
    <dbReference type="NCBI Taxonomy" id="52824"/>
    <lineage>
        <taxon>Eukaryota</taxon>
        <taxon>Viridiplantae</taxon>
        <taxon>Streptophyta</taxon>
        <taxon>Embryophyta</taxon>
        <taxon>Tracheophyta</taxon>
        <taxon>Spermatophyta</taxon>
        <taxon>Magnoliopsida</taxon>
        <taxon>eudicotyledons</taxon>
        <taxon>Gunneridae</taxon>
        <taxon>Pentapetalae</taxon>
        <taxon>rosids</taxon>
        <taxon>malvids</taxon>
        <taxon>Brassicales</taxon>
        <taxon>Brassicaceae</taxon>
        <taxon>Brassiceae</taxon>
        <taxon>Brassica</taxon>
    </lineage>
</organism>
<accession>A0A8X8BB80</accession>
<evidence type="ECO:0000313" key="4">
    <source>
        <dbReference type="Proteomes" id="UP000886595"/>
    </source>
</evidence>
<evidence type="ECO:0000313" key="3">
    <source>
        <dbReference type="EMBL" id="KAG2327687.1"/>
    </source>
</evidence>
<dbReference type="OrthoDB" id="1721571at2759"/>
<dbReference type="Proteomes" id="UP000886595">
    <property type="component" value="Unassembled WGS sequence"/>
</dbReference>